<dbReference type="RefSeq" id="WP_212520636.1">
    <property type="nucleotide sequence ID" value="NZ_JAGSOH010000088.1"/>
</dbReference>
<keyword evidence="4" id="KW-1185">Reference proteome</keyword>
<feature type="transmembrane region" description="Helical" evidence="2">
    <location>
        <begin position="36"/>
        <end position="57"/>
    </location>
</feature>
<evidence type="ECO:0000256" key="2">
    <source>
        <dbReference type="SAM" id="Phobius"/>
    </source>
</evidence>
<feature type="compositionally biased region" description="Low complexity" evidence="1">
    <location>
        <begin position="113"/>
        <end position="129"/>
    </location>
</feature>
<comment type="caution">
    <text evidence="3">The sequence shown here is derived from an EMBL/GenBank/DDBJ whole genome shotgun (WGS) entry which is preliminary data.</text>
</comment>
<dbReference type="EMBL" id="JAGSOH010000088">
    <property type="protein sequence ID" value="MBR7829503.1"/>
    <property type="molecule type" value="Genomic_DNA"/>
</dbReference>
<accession>A0A941EFK9</accession>
<dbReference type="Proteomes" id="UP000676325">
    <property type="component" value="Unassembled WGS sequence"/>
</dbReference>
<organism evidence="3 4">
    <name type="scientific">Actinospica acidithermotolerans</name>
    <dbReference type="NCBI Taxonomy" id="2828514"/>
    <lineage>
        <taxon>Bacteria</taxon>
        <taxon>Bacillati</taxon>
        <taxon>Actinomycetota</taxon>
        <taxon>Actinomycetes</taxon>
        <taxon>Catenulisporales</taxon>
        <taxon>Actinospicaceae</taxon>
        <taxon>Actinospica</taxon>
    </lineage>
</organism>
<evidence type="ECO:0000313" key="4">
    <source>
        <dbReference type="Proteomes" id="UP000676325"/>
    </source>
</evidence>
<evidence type="ECO:0000313" key="3">
    <source>
        <dbReference type="EMBL" id="MBR7829503.1"/>
    </source>
</evidence>
<evidence type="ECO:0000256" key="1">
    <source>
        <dbReference type="SAM" id="MobiDB-lite"/>
    </source>
</evidence>
<keyword evidence="2" id="KW-0812">Transmembrane</keyword>
<keyword evidence="2" id="KW-0472">Membrane</keyword>
<keyword evidence="2" id="KW-1133">Transmembrane helix</keyword>
<feature type="region of interest" description="Disordered" evidence="1">
    <location>
        <begin position="86"/>
        <end position="133"/>
    </location>
</feature>
<protein>
    <submittedName>
        <fullName evidence="3">Uncharacterized protein</fullName>
    </submittedName>
</protein>
<feature type="compositionally biased region" description="Basic and acidic residues" evidence="1">
    <location>
        <begin position="22"/>
        <end position="31"/>
    </location>
</feature>
<proteinExistence type="predicted"/>
<dbReference type="AlphaFoldDB" id="A0A941EFK9"/>
<reference evidence="3" key="1">
    <citation type="submission" date="2021-04" db="EMBL/GenBank/DDBJ databases">
        <title>Genome based classification of Actinospica acidithermotolerans sp. nov., an actinobacterium isolated from an Indonesian hot spring.</title>
        <authorList>
            <person name="Kusuma A.B."/>
            <person name="Putra K.E."/>
            <person name="Nafisah S."/>
            <person name="Loh J."/>
            <person name="Nouioui I."/>
            <person name="Goodfellow M."/>
        </authorList>
    </citation>
    <scope>NUCLEOTIDE SEQUENCE</scope>
    <source>
        <strain evidence="3">MGRD01-02</strain>
    </source>
</reference>
<gene>
    <name evidence="3" type="ORF">KDK95_24575</name>
</gene>
<name>A0A941EFK9_9ACTN</name>
<feature type="region of interest" description="Disordered" evidence="1">
    <location>
        <begin position="1"/>
        <end position="31"/>
    </location>
</feature>
<sequence length="286" mass="29436">MSATGDFTPPEFPGGTPYDDPYDPHDPYEDRPGVPLGAAAGILVAVLALGVGAVFALGGSSKPAKTTLVAQPSVSVGLPGYPAGTSTSGASSGALPGVASSTAPAPQGTSQATDTSTGSYSGDTGNSSSAEEGTQSFYVGECVETSGSGSDFSVTQADCSKANYKIIYAFQNESGNVDTDMSQCYTVNGNDNEFENGDSGGAYTLYCLNSLTGDYSPRRAGVDNCLDSSATYEVDCTSSRAAWIVVGRLNGTTVTTGCSKFGSYDYSYYWTSSPTFVLCVDKYKRK</sequence>
<feature type="compositionally biased region" description="Polar residues" evidence="1">
    <location>
        <begin position="99"/>
        <end position="112"/>
    </location>
</feature>